<dbReference type="SMART" id="SM00389">
    <property type="entry name" value="HOX"/>
    <property type="match status" value="1"/>
</dbReference>
<evidence type="ECO:0000313" key="5">
    <source>
        <dbReference type="EMBL" id="ORY53731.1"/>
    </source>
</evidence>
<evidence type="ECO:0000259" key="4">
    <source>
        <dbReference type="PROSITE" id="PS50071"/>
    </source>
</evidence>
<name>A0A1Y2D370_9FUNG</name>
<accession>A0A1Y2D370</accession>
<feature type="region of interest" description="Disordered" evidence="3">
    <location>
        <begin position="122"/>
        <end position="145"/>
    </location>
</feature>
<evidence type="ECO:0000256" key="3">
    <source>
        <dbReference type="SAM" id="MobiDB-lite"/>
    </source>
</evidence>
<keyword evidence="1 2" id="KW-0539">Nucleus</keyword>
<dbReference type="PROSITE" id="PS50071">
    <property type="entry name" value="HOMEOBOX_2"/>
    <property type="match status" value="1"/>
</dbReference>
<keyword evidence="1 2" id="KW-0238">DNA-binding</keyword>
<proteinExistence type="predicted"/>
<sequence length="157" mass="17736">MEYIPNFLPKPSYSATSASQSPFNSNQHGLPKCHGSQQLPGTRRLTRLQRALLQQAFKENPYPSARTQQKLAYCIHMSFDRVNNWFANTRAKLHRDQKDAKVYWNRKLAGVEALLQLASLSSQRQPGGERSISTSGNIDSPRSPDVMTLSFLISETQ</sequence>
<organism evidence="5 6">
    <name type="scientific">Rhizoclosmatium globosum</name>
    <dbReference type="NCBI Taxonomy" id="329046"/>
    <lineage>
        <taxon>Eukaryota</taxon>
        <taxon>Fungi</taxon>
        <taxon>Fungi incertae sedis</taxon>
        <taxon>Chytridiomycota</taxon>
        <taxon>Chytridiomycota incertae sedis</taxon>
        <taxon>Chytridiomycetes</taxon>
        <taxon>Chytridiales</taxon>
        <taxon>Chytriomycetaceae</taxon>
        <taxon>Rhizoclosmatium</taxon>
    </lineage>
</organism>
<comment type="caution">
    <text evidence="5">The sequence shown here is derived from an EMBL/GenBank/DDBJ whole genome shotgun (WGS) entry which is preliminary data.</text>
</comment>
<dbReference type="Pfam" id="PF00046">
    <property type="entry name" value="Homeodomain"/>
    <property type="match status" value="1"/>
</dbReference>
<feature type="domain" description="Homeobox" evidence="4">
    <location>
        <begin position="36"/>
        <end position="96"/>
    </location>
</feature>
<comment type="subcellular location">
    <subcellularLocation>
        <location evidence="1 2">Nucleus</location>
    </subcellularLocation>
</comment>
<keyword evidence="1 2" id="KW-0371">Homeobox</keyword>
<dbReference type="CDD" id="cd00086">
    <property type="entry name" value="homeodomain"/>
    <property type="match status" value="1"/>
</dbReference>
<feature type="DNA-binding region" description="Homeobox" evidence="1">
    <location>
        <begin position="38"/>
        <end position="97"/>
    </location>
</feature>
<dbReference type="GO" id="GO:0003677">
    <property type="term" value="F:DNA binding"/>
    <property type="evidence" value="ECO:0007669"/>
    <property type="project" value="UniProtKB-UniRule"/>
</dbReference>
<reference evidence="5 6" key="1">
    <citation type="submission" date="2016-07" db="EMBL/GenBank/DDBJ databases">
        <title>Pervasive Adenine N6-methylation of Active Genes in Fungi.</title>
        <authorList>
            <consortium name="DOE Joint Genome Institute"/>
            <person name="Mondo S.J."/>
            <person name="Dannebaum R.O."/>
            <person name="Kuo R.C."/>
            <person name="Labutti K."/>
            <person name="Haridas S."/>
            <person name="Kuo A."/>
            <person name="Salamov A."/>
            <person name="Ahrendt S.R."/>
            <person name="Lipzen A."/>
            <person name="Sullivan W."/>
            <person name="Andreopoulos W.B."/>
            <person name="Clum A."/>
            <person name="Lindquist E."/>
            <person name="Daum C."/>
            <person name="Ramamoorthy G.K."/>
            <person name="Gryganskyi A."/>
            <person name="Culley D."/>
            <person name="Magnuson J.K."/>
            <person name="James T.Y."/>
            <person name="O'Malley M.A."/>
            <person name="Stajich J.E."/>
            <person name="Spatafora J.W."/>
            <person name="Visel A."/>
            <person name="Grigoriev I.V."/>
        </authorList>
    </citation>
    <scope>NUCLEOTIDE SEQUENCE [LARGE SCALE GENOMIC DNA]</scope>
    <source>
        <strain evidence="5 6">JEL800</strain>
    </source>
</reference>
<dbReference type="AlphaFoldDB" id="A0A1Y2D370"/>
<keyword evidence="6" id="KW-1185">Reference proteome</keyword>
<evidence type="ECO:0000256" key="1">
    <source>
        <dbReference type="PROSITE-ProRule" id="PRU00108"/>
    </source>
</evidence>
<dbReference type="InterPro" id="IPR001356">
    <property type="entry name" value="HD"/>
</dbReference>
<protein>
    <recommendedName>
        <fullName evidence="4">Homeobox domain-containing protein</fullName>
    </recommendedName>
</protein>
<dbReference type="SUPFAM" id="SSF46689">
    <property type="entry name" value="Homeodomain-like"/>
    <property type="match status" value="1"/>
</dbReference>
<dbReference type="Proteomes" id="UP000193642">
    <property type="component" value="Unassembled WGS sequence"/>
</dbReference>
<dbReference type="STRING" id="329046.A0A1Y2D370"/>
<evidence type="ECO:0000313" key="6">
    <source>
        <dbReference type="Proteomes" id="UP000193642"/>
    </source>
</evidence>
<evidence type="ECO:0000256" key="2">
    <source>
        <dbReference type="RuleBase" id="RU000682"/>
    </source>
</evidence>
<dbReference type="Gene3D" id="1.10.10.60">
    <property type="entry name" value="Homeodomain-like"/>
    <property type="match status" value="1"/>
</dbReference>
<feature type="compositionally biased region" description="Polar residues" evidence="3">
    <location>
        <begin position="131"/>
        <end position="140"/>
    </location>
</feature>
<dbReference type="InterPro" id="IPR009057">
    <property type="entry name" value="Homeodomain-like_sf"/>
</dbReference>
<gene>
    <name evidence="5" type="ORF">BCR33DRAFT_732535</name>
</gene>
<dbReference type="EMBL" id="MCGO01000001">
    <property type="protein sequence ID" value="ORY53731.1"/>
    <property type="molecule type" value="Genomic_DNA"/>
</dbReference>
<dbReference type="GO" id="GO:0005634">
    <property type="term" value="C:nucleus"/>
    <property type="evidence" value="ECO:0007669"/>
    <property type="project" value="UniProtKB-SubCell"/>
</dbReference>